<dbReference type="EMBL" id="VYDO01000170">
    <property type="protein sequence ID" value="MYG38384.1"/>
    <property type="molecule type" value="Genomic_DNA"/>
</dbReference>
<evidence type="ECO:0000313" key="1">
    <source>
        <dbReference type="EMBL" id="MYG38384.1"/>
    </source>
</evidence>
<sequence length="71" mass="8232">MWLWKLLAPELAQVKPNPPGKEPRRVVVRDHFEEVLIQGAFTASPELGYQFTRPGEEKKSPFVTIYFLEMS</sequence>
<name>A0A6B1FAW0_9SYNE</name>
<proteinExistence type="predicted"/>
<comment type="caution">
    <text evidence="1">The sequence shown here is derived from an EMBL/GenBank/DDBJ whole genome shotgun (WGS) entry which is preliminary data.</text>
</comment>
<protein>
    <submittedName>
        <fullName evidence="1">Uncharacterized protein</fullName>
    </submittedName>
</protein>
<accession>A0A6B1FAW0</accession>
<reference evidence="1" key="1">
    <citation type="submission" date="2019-09" db="EMBL/GenBank/DDBJ databases">
        <title>Characterisation of the sponge microbiome using genome-centric metagenomics.</title>
        <authorList>
            <person name="Engelberts J.P."/>
            <person name="Robbins S.J."/>
            <person name="De Goeij J.M."/>
            <person name="Aranda M."/>
            <person name="Bell S.C."/>
            <person name="Webster N.S."/>
        </authorList>
    </citation>
    <scope>NUCLEOTIDE SEQUENCE</scope>
    <source>
        <strain evidence="1">SB0676_bin_10</strain>
    </source>
</reference>
<dbReference type="AlphaFoldDB" id="A0A6B1FAW0"/>
<organism evidence="1">
    <name type="scientific">Synechococcus sp. SB0676_bin_10</name>
    <dbReference type="NCBI Taxonomy" id="2604869"/>
    <lineage>
        <taxon>Bacteria</taxon>
        <taxon>Bacillati</taxon>
        <taxon>Cyanobacteriota</taxon>
        <taxon>Cyanophyceae</taxon>
        <taxon>Synechococcales</taxon>
        <taxon>Synechococcaceae</taxon>
        <taxon>Synechococcus</taxon>
    </lineage>
</organism>
<gene>
    <name evidence="1" type="ORF">F4162_05215</name>
</gene>